<dbReference type="Gene3D" id="1.20.120.450">
    <property type="entry name" value="dinb family like domain"/>
    <property type="match status" value="1"/>
</dbReference>
<evidence type="ECO:0000256" key="1">
    <source>
        <dbReference type="ARBA" id="ARBA00008635"/>
    </source>
</evidence>
<dbReference type="AlphaFoldDB" id="A0AAJ2BA92"/>
<sequence>MSTLLHTLFRYHAWANVDLFDTLEKLDRKSYRTELQAALRLISHYYVVSRIFAAHLEATPHTFSSDNLEETPTLNELRTSVILSDKWYVDYTSKATYPILAERVAFTFTDGDKGHMSREEMLTHVALHAGYHRGEVGRLLWQLSITPPWDTFAVYLHQADPYRRQQSASSERL</sequence>
<evidence type="ECO:0000313" key="5">
    <source>
        <dbReference type="Proteomes" id="UP001255601"/>
    </source>
</evidence>
<evidence type="ECO:0000256" key="2">
    <source>
        <dbReference type="ARBA" id="ARBA00022723"/>
    </source>
</evidence>
<gene>
    <name evidence="4" type="ORF">QE369_003410</name>
</gene>
<dbReference type="EMBL" id="JAVIZC010000003">
    <property type="protein sequence ID" value="MDR6103213.1"/>
    <property type="molecule type" value="Genomic_DNA"/>
</dbReference>
<dbReference type="InterPro" id="IPR034660">
    <property type="entry name" value="DinB/YfiT-like"/>
</dbReference>
<dbReference type="PANTHER" id="PTHR37302:SF1">
    <property type="entry name" value="PROTEIN DINB"/>
    <property type="match status" value="1"/>
</dbReference>
<feature type="binding site" evidence="3">
    <location>
        <position position="128"/>
    </location>
    <ligand>
        <name>a divalent metal cation</name>
        <dbReference type="ChEBI" id="CHEBI:60240"/>
    </ligand>
</feature>
<feature type="binding site" evidence="3">
    <location>
        <position position="44"/>
    </location>
    <ligand>
        <name>a divalent metal cation</name>
        <dbReference type="ChEBI" id="CHEBI:60240"/>
    </ligand>
</feature>
<evidence type="ECO:0000313" key="4">
    <source>
        <dbReference type="EMBL" id="MDR6103213.1"/>
    </source>
</evidence>
<proteinExistence type="inferred from homology"/>
<organism evidence="4 5">
    <name type="scientific">Agrobacterium larrymoorei</name>
    <dbReference type="NCBI Taxonomy" id="160699"/>
    <lineage>
        <taxon>Bacteria</taxon>
        <taxon>Pseudomonadati</taxon>
        <taxon>Pseudomonadota</taxon>
        <taxon>Alphaproteobacteria</taxon>
        <taxon>Hyphomicrobiales</taxon>
        <taxon>Rhizobiaceae</taxon>
        <taxon>Rhizobium/Agrobacterium group</taxon>
        <taxon>Agrobacterium</taxon>
    </lineage>
</organism>
<evidence type="ECO:0000256" key="3">
    <source>
        <dbReference type="PIRSR" id="PIRSR607837-1"/>
    </source>
</evidence>
<name>A0AAJ2BA92_9HYPH</name>
<dbReference type="SUPFAM" id="SSF109854">
    <property type="entry name" value="DinB/YfiT-like putative metalloenzymes"/>
    <property type="match status" value="1"/>
</dbReference>
<dbReference type="Pfam" id="PF05163">
    <property type="entry name" value="DinB"/>
    <property type="match status" value="1"/>
</dbReference>
<keyword evidence="2 3" id="KW-0479">Metal-binding</keyword>
<protein>
    <submittedName>
        <fullName evidence="4">Damage-inducible protein DinB</fullName>
    </submittedName>
</protein>
<dbReference type="InterPro" id="IPR007837">
    <property type="entry name" value="DinB"/>
</dbReference>
<comment type="caution">
    <text evidence="4">The sequence shown here is derived from an EMBL/GenBank/DDBJ whole genome shotgun (WGS) entry which is preliminary data.</text>
</comment>
<accession>A0AAJ2BA92</accession>
<dbReference type="Proteomes" id="UP001255601">
    <property type="component" value="Unassembled WGS sequence"/>
</dbReference>
<dbReference type="RefSeq" id="WP_309771664.1">
    <property type="nucleotide sequence ID" value="NZ_JAVIZC010000003.1"/>
</dbReference>
<reference evidence="4" key="1">
    <citation type="submission" date="2023-08" db="EMBL/GenBank/DDBJ databases">
        <title>Functional and genomic diversity of the sorghum phyllosphere microbiome.</title>
        <authorList>
            <person name="Shade A."/>
        </authorList>
    </citation>
    <scope>NUCLEOTIDE SEQUENCE</scope>
    <source>
        <strain evidence="4">SORGH_AS_0974</strain>
    </source>
</reference>
<dbReference type="PANTHER" id="PTHR37302">
    <property type="entry name" value="SLR1116 PROTEIN"/>
    <property type="match status" value="1"/>
</dbReference>
<feature type="binding site" evidence="3">
    <location>
        <position position="132"/>
    </location>
    <ligand>
        <name>a divalent metal cation</name>
        <dbReference type="ChEBI" id="CHEBI:60240"/>
    </ligand>
</feature>
<dbReference type="GO" id="GO:0046872">
    <property type="term" value="F:metal ion binding"/>
    <property type="evidence" value="ECO:0007669"/>
    <property type="project" value="UniProtKB-KW"/>
</dbReference>
<comment type="similarity">
    <text evidence="1">Belongs to the DinB family.</text>
</comment>